<dbReference type="InterPro" id="IPR007696">
    <property type="entry name" value="DNA_mismatch_repair_MutS_core"/>
</dbReference>
<dbReference type="InterPro" id="IPR007861">
    <property type="entry name" value="DNA_mismatch_repair_MutS_clamp"/>
</dbReference>
<dbReference type="Gene3D" id="1.10.1420.10">
    <property type="match status" value="2"/>
</dbReference>
<dbReference type="GO" id="GO:0005524">
    <property type="term" value="F:ATP binding"/>
    <property type="evidence" value="ECO:0007669"/>
    <property type="project" value="InterPro"/>
</dbReference>
<keyword evidence="4" id="KW-1185">Reference proteome</keyword>
<evidence type="ECO:0000313" key="3">
    <source>
        <dbReference type="EMBL" id="PIL30772.1"/>
    </source>
</evidence>
<comment type="similarity">
    <text evidence="1">Belongs to the DNA mismatch repair MutS family.</text>
</comment>
<dbReference type="GO" id="GO:0007131">
    <property type="term" value="P:reciprocal meiotic recombination"/>
    <property type="evidence" value="ECO:0007669"/>
    <property type="project" value="TreeGrafter"/>
</dbReference>
<dbReference type="InterPro" id="IPR045076">
    <property type="entry name" value="MutS"/>
</dbReference>
<dbReference type="GO" id="GO:0005634">
    <property type="term" value="C:nucleus"/>
    <property type="evidence" value="ECO:0007669"/>
    <property type="project" value="TreeGrafter"/>
</dbReference>
<dbReference type="PANTHER" id="PTHR11361">
    <property type="entry name" value="DNA MISMATCH REPAIR PROTEIN MUTS FAMILY MEMBER"/>
    <property type="match status" value="1"/>
</dbReference>
<dbReference type="OrthoDB" id="276261at2759"/>
<dbReference type="Pfam" id="PF05190">
    <property type="entry name" value="MutS_IV"/>
    <property type="match status" value="1"/>
</dbReference>
<dbReference type="SUPFAM" id="SSF48334">
    <property type="entry name" value="DNA repair protein MutS, domain III"/>
    <property type="match status" value="1"/>
</dbReference>
<reference evidence="3 4" key="1">
    <citation type="journal article" date="2015" name="Sci. Rep.">
        <title>Chromosome-level genome map provides insights into diverse defense mechanisms in the medicinal fungus Ganoderma sinense.</title>
        <authorList>
            <person name="Zhu Y."/>
            <person name="Xu J."/>
            <person name="Sun C."/>
            <person name="Zhou S."/>
            <person name="Xu H."/>
            <person name="Nelson D.R."/>
            <person name="Qian J."/>
            <person name="Song J."/>
            <person name="Luo H."/>
            <person name="Xiang L."/>
            <person name="Li Y."/>
            <person name="Xu Z."/>
            <person name="Ji A."/>
            <person name="Wang L."/>
            <person name="Lu S."/>
            <person name="Hayward A."/>
            <person name="Sun W."/>
            <person name="Li X."/>
            <person name="Schwartz D.C."/>
            <person name="Wang Y."/>
            <person name="Chen S."/>
        </authorList>
    </citation>
    <scope>NUCLEOTIDE SEQUENCE [LARGE SCALE GENOMIC DNA]</scope>
    <source>
        <strain evidence="3 4">ZZ0214-1</strain>
    </source>
</reference>
<dbReference type="GO" id="GO:0006298">
    <property type="term" value="P:mismatch repair"/>
    <property type="evidence" value="ECO:0007669"/>
    <property type="project" value="InterPro"/>
</dbReference>
<evidence type="ECO:0000256" key="1">
    <source>
        <dbReference type="ARBA" id="ARBA00006271"/>
    </source>
</evidence>
<name>A0A2G8SAI9_9APHY</name>
<protein>
    <recommendedName>
        <fullName evidence="2">DNA mismatch repair protein MutS core domain-containing protein</fullName>
    </recommendedName>
</protein>
<organism evidence="3 4">
    <name type="scientific">Ganoderma sinense ZZ0214-1</name>
    <dbReference type="NCBI Taxonomy" id="1077348"/>
    <lineage>
        <taxon>Eukaryota</taxon>
        <taxon>Fungi</taxon>
        <taxon>Dikarya</taxon>
        <taxon>Basidiomycota</taxon>
        <taxon>Agaricomycotina</taxon>
        <taxon>Agaricomycetes</taxon>
        <taxon>Polyporales</taxon>
        <taxon>Polyporaceae</taxon>
        <taxon>Ganoderma</taxon>
    </lineage>
</organism>
<dbReference type="STRING" id="1077348.A0A2G8SAI9"/>
<feature type="domain" description="DNA mismatch repair protein MutS core" evidence="2">
    <location>
        <begin position="179"/>
        <end position="484"/>
    </location>
</feature>
<dbReference type="InterPro" id="IPR036187">
    <property type="entry name" value="DNA_mismatch_repair_MutS_sf"/>
</dbReference>
<dbReference type="EMBL" id="AYKW01000013">
    <property type="protein sequence ID" value="PIL30772.1"/>
    <property type="molecule type" value="Genomic_DNA"/>
</dbReference>
<dbReference type="Pfam" id="PF05192">
    <property type="entry name" value="MutS_III"/>
    <property type="match status" value="1"/>
</dbReference>
<sequence>MHLHYPSIVLVPDTFMSLSDVSLASGAKTPQTTTLLVQCIMDEFDGVPIEPVMRKYWSDNAGLDFVNQLMVDNDERAATLVAMSNKYYALSAASALFKHAELRLNMRFAASSLLIRYTQVEGTMMIDSDTARNLELVGNMSVRKSAHSLFGLTLVITGAYPQPIEPYLYGHGRKALEGQYFGSYHWSVPVSSTLTGLQGLSMFPVKSALEARLDVVEELIQTEDRFSDVKDALKSLNKLDFDKLICSLASSEVREVSSSKVASAKVLQILNLRNIVQSLPRLAKALEGSRSQLLQIIAEMISDARLEKIEKAVCNRLNEETTLAKGGLHAVNARVYAVKANFNRLLDVARETYKENVGDIYALRNRLVEEHNLPFALVYRDSDAGFIFSIKKADLDDAGGELPRGFIDATAQKGRWVFSSIELKKRNARMKDALDESLILSDKIIQDLTDEIIVDIGALYKASEAVALLDLLWSFAHASIRERF</sequence>
<dbReference type="Proteomes" id="UP000230002">
    <property type="component" value="Unassembled WGS sequence"/>
</dbReference>
<accession>A0A2G8SAI9</accession>
<dbReference type="PANTHER" id="PTHR11361:SF21">
    <property type="entry name" value="MUTS PROTEIN HOMOLOG 4"/>
    <property type="match status" value="1"/>
</dbReference>
<proteinExistence type="inferred from homology"/>
<dbReference type="GO" id="GO:0030983">
    <property type="term" value="F:mismatched DNA binding"/>
    <property type="evidence" value="ECO:0007669"/>
    <property type="project" value="InterPro"/>
</dbReference>
<dbReference type="GO" id="GO:0140664">
    <property type="term" value="F:ATP-dependent DNA damage sensor activity"/>
    <property type="evidence" value="ECO:0007669"/>
    <property type="project" value="InterPro"/>
</dbReference>
<dbReference type="SMART" id="SM00533">
    <property type="entry name" value="MUTSd"/>
    <property type="match status" value="1"/>
</dbReference>
<comment type="caution">
    <text evidence="3">The sequence shown here is derived from an EMBL/GenBank/DDBJ whole genome shotgun (WGS) entry which is preliminary data.</text>
</comment>
<gene>
    <name evidence="3" type="ORF">GSI_06940</name>
</gene>
<evidence type="ECO:0000259" key="2">
    <source>
        <dbReference type="SMART" id="SM00533"/>
    </source>
</evidence>
<dbReference type="AlphaFoldDB" id="A0A2G8SAI9"/>
<evidence type="ECO:0000313" key="4">
    <source>
        <dbReference type="Proteomes" id="UP000230002"/>
    </source>
</evidence>